<accession>A0AAV7NYN3</accession>
<sequence>MKLENASSTDCRARDLGLKGSGFSVLPEGRRWGRGGSAQETLAGCLQDLLAETARVVDELLQALLAVLSIARKLVQHLLQLPLHRHALVHGGLGRQRGGRCQRHARDLAGALTLSLHLSMAQTCFGLLCGACRGRVEPRAAPSDSLRGGDWWSRALSGNKPLV</sequence>
<proteinExistence type="predicted"/>
<evidence type="ECO:0000313" key="2">
    <source>
        <dbReference type="Proteomes" id="UP001066276"/>
    </source>
</evidence>
<dbReference type="Proteomes" id="UP001066276">
    <property type="component" value="Chromosome 8"/>
</dbReference>
<dbReference type="EMBL" id="JANPWB010000012">
    <property type="protein sequence ID" value="KAJ1121107.1"/>
    <property type="molecule type" value="Genomic_DNA"/>
</dbReference>
<dbReference type="AlphaFoldDB" id="A0AAV7NYN3"/>
<organism evidence="1 2">
    <name type="scientific">Pleurodeles waltl</name>
    <name type="common">Iberian ribbed newt</name>
    <dbReference type="NCBI Taxonomy" id="8319"/>
    <lineage>
        <taxon>Eukaryota</taxon>
        <taxon>Metazoa</taxon>
        <taxon>Chordata</taxon>
        <taxon>Craniata</taxon>
        <taxon>Vertebrata</taxon>
        <taxon>Euteleostomi</taxon>
        <taxon>Amphibia</taxon>
        <taxon>Batrachia</taxon>
        <taxon>Caudata</taxon>
        <taxon>Salamandroidea</taxon>
        <taxon>Salamandridae</taxon>
        <taxon>Pleurodelinae</taxon>
        <taxon>Pleurodeles</taxon>
    </lineage>
</organism>
<reference evidence="1" key="1">
    <citation type="journal article" date="2022" name="bioRxiv">
        <title>Sequencing and chromosome-scale assembly of the giantPleurodeles waltlgenome.</title>
        <authorList>
            <person name="Brown T."/>
            <person name="Elewa A."/>
            <person name="Iarovenko S."/>
            <person name="Subramanian E."/>
            <person name="Araus A.J."/>
            <person name="Petzold A."/>
            <person name="Susuki M."/>
            <person name="Suzuki K.-i.T."/>
            <person name="Hayashi T."/>
            <person name="Toyoda A."/>
            <person name="Oliveira C."/>
            <person name="Osipova E."/>
            <person name="Leigh N.D."/>
            <person name="Simon A."/>
            <person name="Yun M.H."/>
        </authorList>
    </citation>
    <scope>NUCLEOTIDE SEQUENCE</scope>
    <source>
        <strain evidence="1">20211129_DDA</strain>
        <tissue evidence="1">Liver</tissue>
    </source>
</reference>
<evidence type="ECO:0000313" key="1">
    <source>
        <dbReference type="EMBL" id="KAJ1121107.1"/>
    </source>
</evidence>
<keyword evidence="2" id="KW-1185">Reference proteome</keyword>
<comment type="caution">
    <text evidence="1">The sequence shown here is derived from an EMBL/GenBank/DDBJ whole genome shotgun (WGS) entry which is preliminary data.</text>
</comment>
<name>A0AAV7NYN3_PLEWA</name>
<gene>
    <name evidence="1" type="ORF">NDU88_009235</name>
</gene>
<protein>
    <submittedName>
        <fullName evidence="1">Uncharacterized protein</fullName>
    </submittedName>
</protein>